<comment type="caution">
    <text evidence="2">The sequence shown here is derived from an EMBL/GenBank/DDBJ whole genome shotgun (WGS) entry which is preliminary data.</text>
</comment>
<protein>
    <submittedName>
        <fullName evidence="2">M81 family metallopeptidase</fullName>
    </submittedName>
</protein>
<evidence type="ECO:0000313" key="2">
    <source>
        <dbReference type="EMBL" id="MEJ5022835.1"/>
    </source>
</evidence>
<organism evidence="2 3">
    <name type="scientific">Ochrobactrum vermis</name>
    <dbReference type="NCBI Taxonomy" id="1827297"/>
    <lineage>
        <taxon>Bacteria</taxon>
        <taxon>Pseudomonadati</taxon>
        <taxon>Pseudomonadota</taxon>
        <taxon>Alphaproteobacteria</taxon>
        <taxon>Hyphomicrobiales</taxon>
        <taxon>Brucellaceae</taxon>
        <taxon>Brucella/Ochrobactrum group</taxon>
        <taxon>Ochrobactrum</taxon>
    </lineage>
</organism>
<sequence length="43" mass="4753">MKLYTVGLDTETNTFSPMPTGFEAFSENLIAYGDAVHPPLLTY</sequence>
<accession>A0ABU8PKS3</accession>
<reference evidence="2 3" key="1">
    <citation type="submission" date="2023-12" db="EMBL/GenBank/DDBJ databases">
        <title>Gut-associated functions are favored during microbiome assembly across C. elegans life.</title>
        <authorList>
            <person name="Zimmermann J."/>
        </authorList>
    </citation>
    <scope>NUCLEOTIDE SEQUENCE [LARGE SCALE GENOMIC DNA]</scope>
    <source>
        <strain evidence="2 3">MYb71</strain>
    </source>
</reference>
<evidence type="ECO:0000313" key="3">
    <source>
        <dbReference type="Proteomes" id="UP001375812"/>
    </source>
</evidence>
<name>A0ABU8PKS3_9HYPH</name>
<dbReference type="EMBL" id="JBBGZH010000002">
    <property type="protein sequence ID" value="MEJ5022835.1"/>
    <property type="molecule type" value="Genomic_DNA"/>
</dbReference>
<keyword evidence="3" id="KW-1185">Reference proteome</keyword>
<proteinExistence type="predicted"/>
<dbReference type="RefSeq" id="WP_286154261.1">
    <property type="nucleotide sequence ID" value="NZ_JBBGZH010000002.1"/>
</dbReference>
<gene>
    <name evidence="2" type="ORF">WH297_24300</name>
</gene>
<dbReference type="InterPro" id="IPR015995">
    <property type="entry name" value="MlrC_N"/>
</dbReference>
<dbReference type="Pfam" id="PF07364">
    <property type="entry name" value="DUF1485"/>
    <property type="match status" value="1"/>
</dbReference>
<evidence type="ECO:0000259" key="1">
    <source>
        <dbReference type="Pfam" id="PF07364"/>
    </source>
</evidence>
<feature type="domain" description="Microcystin LR degradation protein MlrC N-terminal" evidence="1">
    <location>
        <begin position="4"/>
        <end position="37"/>
    </location>
</feature>
<dbReference type="Proteomes" id="UP001375812">
    <property type="component" value="Unassembled WGS sequence"/>
</dbReference>